<proteinExistence type="predicted"/>
<feature type="region of interest" description="Disordered" evidence="1">
    <location>
        <begin position="30"/>
        <end position="60"/>
    </location>
</feature>
<dbReference type="EMBL" id="JAIWYP010000004">
    <property type="protein sequence ID" value="KAH3835533.1"/>
    <property type="molecule type" value="Genomic_DNA"/>
</dbReference>
<organism evidence="2 3">
    <name type="scientific">Dreissena polymorpha</name>
    <name type="common">Zebra mussel</name>
    <name type="synonym">Mytilus polymorpha</name>
    <dbReference type="NCBI Taxonomy" id="45954"/>
    <lineage>
        <taxon>Eukaryota</taxon>
        <taxon>Metazoa</taxon>
        <taxon>Spiralia</taxon>
        <taxon>Lophotrochozoa</taxon>
        <taxon>Mollusca</taxon>
        <taxon>Bivalvia</taxon>
        <taxon>Autobranchia</taxon>
        <taxon>Heteroconchia</taxon>
        <taxon>Euheterodonta</taxon>
        <taxon>Imparidentia</taxon>
        <taxon>Neoheterodontei</taxon>
        <taxon>Myida</taxon>
        <taxon>Dreissenoidea</taxon>
        <taxon>Dreissenidae</taxon>
        <taxon>Dreissena</taxon>
    </lineage>
</organism>
<sequence length="130" mass="14953">MLDLVEKALICVRPGKEGGIYIWCDMANKKPSETGDAPQRKRLLEGTKKPGQKLCTDGRTDTRTDEAATICYPQNILGEHKKELRTYAQPGKRRIKKAIFVRKHVKDLVQKDIPIFTKKVRDCLNLRRDF</sequence>
<evidence type="ECO:0000313" key="2">
    <source>
        <dbReference type="EMBL" id="KAH3835533.1"/>
    </source>
</evidence>
<reference evidence="2" key="1">
    <citation type="journal article" date="2019" name="bioRxiv">
        <title>The Genome of the Zebra Mussel, Dreissena polymorpha: A Resource for Invasive Species Research.</title>
        <authorList>
            <person name="McCartney M.A."/>
            <person name="Auch B."/>
            <person name="Kono T."/>
            <person name="Mallez S."/>
            <person name="Zhang Y."/>
            <person name="Obille A."/>
            <person name="Becker A."/>
            <person name="Abrahante J.E."/>
            <person name="Garbe J."/>
            <person name="Badalamenti J.P."/>
            <person name="Herman A."/>
            <person name="Mangelson H."/>
            <person name="Liachko I."/>
            <person name="Sullivan S."/>
            <person name="Sone E.D."/>
            <person name="Koren S."/>
            <person name="Silverstein K.A.T."/>
            <person name="Beckman K.B."/>
            <person name="Gohl D.M."/>
        </authorList>
    </citation>
    <scope>NUCLEOTIDE SEQUENCE</scope>
    <source>
        <strain evidence="2">Duluth1</strain>
        <tissue evidence="2">Whole animal</tissue>
    </source>
</reference>
<feature type="compositionally biased region" description="Basic and acidic residues" evidence="1">
    <location>
        <begin position="30"/>
        <end position="48"/>
    </location>
</feature>
<protein>
    <submittedName>
        <fullName evidence="2">Uncharacterized protein</fullName>
    </submittedName>
</protein>
<dbReference type="AlphaFoldDB" id="A0A9D4K9M3"/>
<name>A0A9D4K9M3_DREPO</name>
<dbReference type="Proteomes" id="UP000828390">
    <property type="component" value="Unassembled WGS sequence"/>
</dbReference>
<accession>A0A9D4K9M3</accession>
<reference evidence="2" key="2">
    <citation type="submission" date="2020-11" db="EMBL/GenBank/DDBJ databases">
        <authorList>
            <person name="McCartney M.A."/>
            <person name="Auch B."/>
            <person name="Kono T."/>
            <person name="Mallez S."/>
            <person name="Becker A."/>
            <person name="Gohl D.M."/>
            <person name="Silverstein K.A.T."/>
            <person name="Koren S."/>
            <person name="Bechman K.B."/>
            <person name="Herman A."/>
            <person name="Abrahante J.E."/>
            <person name="Garbe J."/>
        </authorList>
    </citation>
    <scope>NUCLEOTIDE SEQUENCE</scope>
    <source>
        <strain evidence="2">Duluth1</strain>
        <tissue evidence="2">Whole animal</tissue>
    </source>
</reference>
<evidence type="ECO:0000313" key="3">
    <source>
        <dbReference type="Proteomes" id="UP000828390"/>
    </source>
</evidence>
<keyword evidence="3" id="KW-1185">Reference proteome</keyword>
<evidence type="ECO:0000256" key="1">
    <source>
        <dbReference type="SAM" id="MobiDB-lite"/>
    </source>
</evidence>
<comment type="caution">
    <text evidence="2">The sequence shown here is derived from an EMBL/GenBank/DDBJ whole genome shotgun (WGS) entry which is preliminary data.</text>
</comment>
<gene>
    <name evidence="2" type="ORF">DPMN_108886</name>
</gene>